<evidence type="ECO:0000313" key="1">
    <source>
        <dbReference type="EMBL" id="SBV94385.1"/>
    </source>
</evidence>
<organism evidence="1">
    <name type="scientific">uncultured delta proteobacterium</name>
    <dbReference type="NCBI Taxonomy" id="34034"/>
    <lineage>
        <taxon>Bacteria</taxon>
        <taxon>Deltaproteobacteria</taxon>
        <taxon>environmental samples</taxon>
    </lineage>
</organism>
<name>A0A212J5D0_9DELT</name>
<proteinExistence type="predicted"/>
<gene>
    <name evidence="1" type="ORF">KL86DPRO_10688</name>
</gene>
<accession>A0A212J5D0</accession>
<dbReference type="EMBL" id="FLUQ01000001">
    <property type="protein sequence ID" value="SBV94385.1"/>
    <property type="molecule type" value="Genomic_DNA"/>
</dbReference>
<dbReference type="AlphaFoldDB" id="A0A212J5D0"/>
<reference evidence="1" key="1">
    <citation type="submission" date="2016-04" db="EMBL/GenBank/DDBJ databases">
        <authorList>
            <person name="Evans L.H."/>
            <person name="Alamgir A."/>
            <person name="Owens N."/>
            <person name="Weber N.D."/>
            <person name="Virtaneva K."/>
            <person name="Barbian K."/>
            <person name="Babar A."/>
            <person name="Rosenke K."/>
        </authorList>
    </citation>
    <scope>NUCLEOTIDE SEQUENCE</scope>
    <source>
        <strain evidence="1">86</strain>
    </source>
</reference>
<protein>
    <submittedName>
        <fullName evidence="1">Uncharacterized protein</fullName>
    </submittedName>
</protein>
<sequence length="576" mass="67416">MKISWRKAFTKSYLKWDDHWSVRAPEIHSLAELKNFLDLVHVRFCLLKPYLEVPDYPPLDPRELLPSFDTDLWEHTGIPGFSMVVLERPLNYFQEVFQYDNFHPTGLPGQELSDSALLNRNMQTMQMRLPRVMHEPLRQDFTKKNITDLANYPALLPYLLEMDRAQVMGMLPESSPKQGFYLAGVYASLPSDLDTEIKRYGLRINKFAVGDNKMYEANRHFVYQHLMELYGFPVASERRTSSALFARRLHKMGERFLIRVLGQSDRTLTTLWNDSANQLYPKVEKTALVALDPDMEGLDVLRKGGYLVDTDKNVAIIRVRYRQHTFNADNVRQERALSVESHEVIHPITGIPTTEVNILRDGGNMFLRLNDIVRGEYTGRIIYKRNEIVENTDTEEKRLKFLYAWLSKHQRRMIGYGDEFFGNISRILDRYLHAPEHYEVFEALHDLHYEVIEKFNYIQQARKVRLLEDLRDRNSKSGRLSYHAMLASVIAELHDLKFEIVSYFDPLVASIITIGESILNDRYLLANYIEKRDDALTPRGMEIKKSYRKLVSLVDEFKAIRKTRTEMLSRYAQSAD</sequence>